<feature type="region of interest" description="Disordered" evidence="1">
    <location>
        <begin position="1"/>
        <end position="25"/>
    </location>
</feature>
<dbReference type="OrthoDB" id="7441080at2"/>
<gene>
    <name evidence="2" type="ORF">D3Y57_11270</name>
</gene>
<dbReference type="AlphaFoldDB" id="A0A494TAG1"/>
<dbReference type="Proteomes" id="UP000276254">
    <property type="component" value="Chromosome"/>
</dbReference>
<accession>A0A494TAG1</accession>
<feature type="compositionally biased region" description="Basic and acidic residues" evidence="1">
    <location>
        <begin position="1"/>
        <end position="14"/>
    </location>
</feature>
<sequence length="448" mass="49178">MDRMREFRDDRDYAPDVSDAYDQGPIEQGIDAPVVIGTDERRMHVRAYNHWASLLNGRAYPSVEDLHPEDGQDFAPHSVLLDFTGGSSSPSIAWLGQKLRAECDLPGEADAIADVPPRSLLSRLTDHYLQIIANRAPVGFEAEFVNSRGYNTMYRGILMPLSSDDDTIDFIYGVINWKEIASLPQADALETEIATALASQLHRPTMPVWADGPSASTGHEARNIVPLRAEILAPDSGPFPEQAEDDFEFFPIPDGTGLADWLAAARASADAVRTADSRGRAALYHALGQAYDFALLADVRADEYAELLEYTQIVAQVRAPMTPIVKLVFGSDYDKTRITEFAAALSYAKRHELPAGGMRHFLDQYPGGLKAVVAAERRERRPADKPLKVDLTREAARALEGQAILTLPGDDEFIVLIARRVDGERVAVIGVVDGDKPMLDRALKAITA</sequence>
<proteinExistence type="predicted"/>
<evidence type="ECO:0000313" key="2">
    <source>
        <dbReference type="EMBL" id="AYJ86439.1"/>
    </source>
</evidence>
<evidence type="ECO:0000256" key="1">
    <source>
        <dbReference type="SAM" id="MobiDB-lite"/>
    </source>
</evidence>
<name>A0A494TAG1_SPHPE</name>
<evidence type="ECO:0000313" key="3">
    <source>
        <dbReference type="Proteomes" id="UP000276254"/>
    </source>
</evidence>
<reference evidence="2 3" key="1">
    <citation type="submission" date="2018-09" db="EMBL/GenBank/DDBJ databases">
        <title>Sphingomonas peninsula sp. nov., isolated from fildes peninsula, Antarctic soil.</title>
        <authorList>
            <person name="Yingchao G."/>
        </authorList>
    </citation>
    <scope>NUCLEOTIDE SEQUENCE [LARGE SCALE GENOMIC DNA]</scope>
    <source>
        <strain evidence="2 3">YZ-8</strain>
    </source>
</reference>
<dbReference type="KEGG" id="spha:D3Y57_11270"/>
<protein>
    <submittedName>
        <fullName evidence="2">Uncharacterized protein</fullName>
    </submittedName>
</protein>
<dbReference type="EMBL" id="CP032829">
    <property type="protein sequence ID" value="AYJ86439.1"/>
    <property type="molecule type" value="Genomic_DNA"/>
</dbReference>
<keyword evidence="3" id="KW-1185">Reference proteome</keyword>
<organism evidence="2 3">
    <name type="scientific">Sphingomonas paeninsulae</name>
    <dbReference type="NCBI Taxonomy" id="2319844"/>
    <lineage>
        <taxon>Bacteria</taxon>
        <taxon>Pseudomonadati</taxon>
        <taxon>Pseudomonadota</taxon>
        <taxon>Alphaproteobacteria</taxon>
        <taxon>Sphingomonadales</taxon>
        <taxon>Sphingomonadaceae</taxon>
        <taxon>Sphingomonas</taxon>
    </lineage>
</organism>